<organism evidence="1 2">
    <name type="scientific">Rhodococcus wratislaviensis</name>
    <name type="common">Tsukamurella wratislaviensis</name>
    <dbReference type="NCBI Taxonomy" id="44752"/>
    <lineage>
        <taxon>Bacteria</taxon>
        <taxon>Bacillati</taxon>
        <taxon>Actinomycetota</taxon>
        <taxon>Actinomycetes</taxon>
        <taxon>Mycobacteriales</taxon>
        <taxon>Nocardiaceae</taxon>
        <taxon>Rhodococcus</taxon>
    </lineage>
</organism>
<dbReference type="AlphaFoldDB" id="A0A402CJM1"/>
<evidence type="ECO:0000313" key="2">
    <source>
        <dbReference type="Proteomes" id="UP000287519"/>
    </source>
</evidence>
<keyword evidence="2" id="KW-1185">Reference proteome</keyword>
<protein>
    <submittedName>
        <fullName evidence="1">Uncharacterized protein</fullName>
    </submittedName>
</protein>
<comment type="caution">
    <text evidence="1">The sequence shown here is derived from an EMBL/GenBank/DDBJ whole genome shotgun (WGS) entry which is preliminary data.</text>
</comment>
<evidence type="ECO:0000313" key="1">
    <source>
        <dbReference type="EMBL" id="GCE43777.1"/>
    </source>
</evidence>
<accession>A0A402CJM1</accession>
<dbReference type="Proteomes" id="UP000287519">
    <property type="component" value="Unassembled WGS sequence"/>
</dbReference>
<reference evidence="1 2" key="1">
    <citation type="submission" date="2018-11" db="EMBL/GenBank/DDBJ databases">
        <title>Microbial catabolism of amino acid.</title>
        <authorList>
            <person name="Hibi M."/>
            <person name="Ogawa J."/>
        </authorList>
    </citation>
    <scope>NUCLEOTIDE SEQUENCE [LARGE SCALE GENOMIC DNA]</scope>
    <source>
        <strain evidence="1 2">C31-06</strain>
    </source>
</reference>
<sequence>MRYAVARFLGVDLVTATEEQVRRVDFYTTLVEAQAVRMLLRFPDFRPSWG</sequence>
<dbReference type="EMBL" id="BHYM01000080">
    <property type="protein sequence ID" value="GCE43777.1"/>
    <property type="molecule type" value="Genomic_DNA"/>
</dbReference>
<proteinExistence type="predicted"/>
<gene>
    <name evidence="1" type="ORF">Rhow_008075</name>
</gene>
<name>A0A402CJM1_RHOWR</name>